<dbReference type="AlphaFoldDB" id="A0A5B9P3R5"/>
<dbReference type="InterPro" id="IPR019587">
    <property type="entry name" value="Polyketide_cyclase/dehydratase"/>
</dbReference>
<accession>A0A5B9P3R5</accession>
<dbReference type="KEGG" id="mff:MFFC18_06950"/>
<dbReference type="OrthoDB" id="9807923at2"/>
<dbReference type="EMBL" id="CP042912">
    <property type="protein sequence ID" value="QEG20844.1"/>
    <property type="molecule type" value="Genomic_DNA"/>
</dbReference>
<dbReference type="InterPro" id="IPR023393">
    <property type="entry name" value="START-like_dom_sf"/>
</dbReference>
<proteinExistence type="predicted"/>
<evidence type="ECO:0000313" key="2">
    <source>
        <dbReference type="EMBL" id="QEG20844.1"/>
    </source>
</evidence>
<evidence type="ECO:0000313" key="3">
    <source>
        <dbReference type="Proteomes" id="UP000322214"/>
    </source>
</evidence>
<dbReference type="Gene3D" id="3.30.530.20">
    <property type="match status" value="1"/>
</dbReference>
<protein>
    <submittedName>
        <fullName evidence="2">Polyketide cyclase / dehydrase and lipid transport</fullName>
    </submittedName>
</protein>
<sequence>MKYWIRLLALVACVILVFAIIGSLLPHGYSFSASREINATPAEVYAQIDSLPDWKSWSQWDPDSIEDLTVEYSADGKSQTWTDVRGDGKLWFADQKPNEQVDYRMRFANFPEMEASISLEPKDDGTLVTWKSDGTLPSGPFYGYFRHVFVNGMTREYEQSLGKLKEVVESVSRKSDQGESNAAETDSADKDLEQATSDTANSNAVPPNQTQ</sequence>
<organism evidence="2 3">
    <name type="scientific">Mariniblastus fucicola</name>
    <dbReference type="NCBI Taxonomy" id="980251"/>
    <lineage>
        <taxon>Bacteria</taxon>
        <taxon>Pseudomonadati</taxon>
        <taxon>Planctomycetota</taxon>
        <taxon>Planctomycetia</taxon>
        <taxon>Pirellulales</taxon>
        <taxon>Pirellulaceae</taxon>
        <taxon>Mariniblastus</taxon>
    </lineage>
</organism>
<evidence type="ECO:0000256" key="1">
    <source>
        <dbReference type="SAM" id="MobiDB-lite"/>
    </source>
</evidence>
<name>A0A5B9P3R5_9BACT</name>
<gene>
    <name evidence="2" type="ORF">MFFC18_06950</name>
</gene>
<dbReference type="SUPFAM" id="SSF55961">
    <property type="entry name" value="Bet v1-like"/>
    <property type="match status" value="1"/>
</dbReference>
<dbReference type="Proteomes" id="UP000322214">
    <property type="component" value="Chromosome"/>
</dbReference>
<keyword evidence="3" id="KW-1185">Reference proteome</keyword>
<feature type="region of interest" description="Disordered" evidence="1">
    <location>
        <begin position="169"/>
        <end position="211"/>
    </location>
</feature>
<reference evidence="2 3" key="1">
    <citation type="submission" date="2019-08" db="EMBL/GenBank/DDBJ databases">
        <title>Deep-cultivation of Planctomycetes and their phenomic and genomic characterization uncovers novel biology.</title>
        <authorList>
            <person name="Wiegand S."/>
            <person name="Jogler M."/>
            <person name="Boedeker C."/>
            <person name="Pinto D."/>
            <person name="Vollmers J."/>
            <person name="Rivas-Marin E."/>
            <person name="Kohn T."/>
            <person name="Peeters S.H."/>
            <person name="Heuer A."/>
            <person name="Rast P."/>
            <person name="Oberbeckmann S."/>
            <person name="Bunk B."/>
            <person name="Jeske O."/>
            <person name="Meyerdierks A."/>
            <person name="Storesund J.E."/>
            <person name="Kallscheuer N."/>
            <person name="Luecker S."/>
            <person name="Lage O.M."/>
            <person name="Pohl T."/>
            <person name="Merkel B.J."/>
            <person name="Hornburger P."/>
            <person name="Mueller R.-W."/>
            <person name="Bruemmer F."/>
            <person name="Labrenz M."/>
            <person name="Spormann A.M."/>
            <person name="Op den Camp H."/>
            <person name="Overmann J."/>
            <person name="Amann R."/>
            <person name="Jetten M.S.M."/>
            <person name="Mascher T."/>
            <person name="Medema M.H."/>
            <person name="Devos D.P."/>
            <person name="Kaster A.-K."/>
            <person name="Ovreas L."/>
            <person name="Rohde M."/>
            <person name="Galperin M.Y."/>
            <person name="Jogler C."/>
        </authorList>
    </citation>
    <scope>NUCLEOTIDE SEQUENCE [LARGE SCALE GENOMIC DNA]</scope>
    <source>
        <strain evidence="2 3">FC18</strain>
    </source>
</reference>
<dbReference type="STRING" id="980251.GCA_001642875_03006"/>
<dbReference type="Pfam" id="PF10604">
    <property type="entry name" value="Polyketide_cyc2"/>
    <property type="match status" value="1"/>
</dbReference>
<dbReference type="RefSeq" id="WP_075085221.1">
    <property type="nucleotide sequence ID" value="NZ_CP042912.1"/>
</dbReference>
<feature type="compositionally biased region" description="Polar residues" evidence="1">
    <location>
        <begin position="194"/>
        <end position="211"/>
    </location>
</feature>